<sequence>MRNKIFRIFLTIGLLFSIFSGYTFAEESTGSAETSVSASKEVGDVVTLNRNEVVHDDYFAAGEDITLAGTVDGDAALGASEIEVSGKVGGDLLAAGGVVIVSGEIVGDARIAGGQLHISGTFGKNLWVFGGQVTISEDTKIGGSILAAGGTVTIKGKVARNVIAYGGQIDFNGNSGQNVTLTGSIVNVGTSSDISGDLKVIYETQSDISDEAVIKGSTTNEKMNNVSSATTKDFEFFSPAIFGALNLAAKFIAFLSLLLIGLILIILFPKSVTKVVTVLDDNPGNSFVIGLFGFPLFIVLIFFLLLTILGIPLAFVLIALAIVLTYLSSLFVGTWLGKKVIILVLKKEGALIWSMILGLMILELLSFLPLVSVITTIFGMGGLILAFNKVRQGK</sequence>
<organism evidence="4 5">
    <name type="scientific">candidate division CPR3 bacterium GW2011_GWF2_35_18</name>
    <dbReference type="NCBI Taxonomy" id="1618350"/>
    <lineage>
        <taxon>Bacteria</taxon>
        <taxon>Bacteria division CPR3</taxon>
    </lineage>
</organism>
<feature type="transmembrane region" description="Helical" evidence="1">
    <location>
        <begin position="288"/>
        <end position="309"/>
    </location>
</feature>
<dbReference type="STRING" id="1618350.UR67_C0001G0288"/>
<comment type="caution">
    <text evidence="4">The sequence shown here is derived from an EMBL/GenBank/DDBJ whole genome shotgun (WGS) entry which is preliminary data.</text>
</comment>
<feature type="transmembrane region" description="Helical" evidence="1">
    <location>
        <begin position="349"/>
        <end position="367"/>
    </location>
</feature>
<keyword evidence="1" id="KW-0472">Membrane</keyword>
<evidence type="ECO:0000256" key="1">
    <source>
        <dbReference type="SAM" id="Phobius"/>
    </source>
</evidence>
<dbReference type="Pfam" id="PF26514">
    <property type="entry name" value="DUF8173"/>
    <property type="match status" value="1"/>
</dbReference>
<evidence type="ECO:0000313" key="4">
    <source>
        <dbReference type="EMBL" id="KKP70379.1"/>
    </source>
</evidence>
<feature type="transmembrane region" description="Helical" evidence="1">
    <location>
        <begin position="247"/>
        <end position="268"/>
    </location>
</feature>
<evidence type="ECO:0000256" key="2">
    <source>
        <dbReference type="SAM" id="SignalP"/>
    </source>
</evidence>
<reference evidence="4 5" key="1">
    <citation type="journal article" date="2015" name="Nature">
        <title>rRNA introns, odd ribosomes, and small enigmatic genomes across a large radiation of phyla.</title>
        <authorList>
            <person name="Brown C.T."/>
            <person name="Hug L.A."/>
            <person name="Thomas B.C."/>
            <person name="Sharon I."/>
            <person name="Castelle C.J."/>
            <person name="Singh A."/>
            <person name="Wilkins M.J."/>
            <person name="Williams K.H."/>
            <person name="Banfield J.F."/>
        </authorList>
    </citation>
    <scope>NUCLEOTIDE SEQUENCE [LARGE SCALE GENOMIC DNA]</scope>
</reference>
<evidence type="ECO:0000259" key="3">
    <source>
        <dbReference type="Pfam" id="PF26514"/>
    </source>
</evidence>
<keyword evidence="2" id="KW-0732">Signal</keyword>
<feature type="transmembrane region" description="Helical" evidence="1">
    <location>
        <begin position="315"/>
        <end position="337"/>
    </location>
</feature>
<name>A0A0G0BLJ9_UNCC3</name>
<dbReference type="InterPro" id="IPR058486">
    <property type="entry name" value="DUF8173"/>
</dbReference>
<feature type="transmembrane region" description="Helical" evidence="1">
    <location>
        <begin position="373"/>
        <end position="390"/>
    </location>
</feature>
<dbReference type="Proteomes" id="UP000034581">
    <property type="component" value="Unassembled WGS sequence"/>
</dbReference>
<gene>
    <name evidence="4" type="ORF">UR67_C0001G0288</name>
</gene>
<keyword evidence="1" id="KW-1133">Transmembrane helix</keyword>
<evidence type="ECO:0000313" key="5">
    <source>
        <dbReference type="Proteomes" id="UP000034581"/>
    </source>
</evidence>
<feature type="chain" id="PRO_5002531357" description="DUF8173 domain-containing protein" evidence="2">
    <location>
        <begin position="26"/>
        <end position="394"/>
    </location>
</feature>
<proteinExistence type="predicted"/>
<keyword evidence="1" id="KW-0812">Transmembrane</keyword>
<feature type="domain" description="DUF8173" evidence="3">
    <location>
        <begin position="248"/>
        <end position="391"/>
    </location>
</feature>
<dbReference type="EMBL" id="LBQB01000001">
    <property type="protein sequence ID" value="KKP70379.1"/>
    <property type="molecule type" value="Genomic_DNA"/>
</dbReference>
<accession>A0A0G0BLJ9</accession>
<dbReference type="AlphaFoldDB" id="A0A0G0BLJ9"/>
<protein>
    <recommendedName>
        <fullName evidence="3">DUF8173 domain-containing protein</fullName>
    </recommendedName>
</protein>
<feature type="signal peptide" evidence="2">
    <location>
        <begin position="1"/>
        <end position="25"/>
    </location>
</feature>